<accession>A0A835JIV3</accession>
<keyword evidence="1" id="KW-1133">Transmembrane helix</keyword>
<keyword evidence="1" id="KW-0472">Membrane</keyword>
<name>A0A835JIV3_9ROSI</name>
<comment type="caution">
    <text evidence="2">The sequence shown here is derived from an EMBL/GenBank/DDBJ whole genome shotgun (WGS) entry which is preliminary data.</text>
</comment>
<dbReference type="EMBL" id="JADGMS010000013">
    <property type="protein sequence ID" value="KAF9670512.1"/>
    <property type="molecule type" value="Genomic_DNA"/>
</dbReference>
<organism evidence="2 3">
    <name type="scientific">Salix dunnii</name>
    <dbReference type="NCBI Taxonomy" id="1413687"/>
    <lineage>
        <taxon>Eukaryota</taxon>
        <taxon>Viridiplantae</taxon>
        <taxon>Streptophyta</taxon>
        <taxon>Embryophyta</taxon>
        <taxon>Tracheophyta</taxon>
        <taxon>Spermatophyta</taxon>
        <taxon>Magnoliopsida</taxon>
        <taxon>eudicotyledons</taxon>
        <taxon>Gunneridae</taxon>
        <taxon>Pentapetalae</taxon>
        <taxon>rosids</taxon>
        <taxon>fabids</taxon>
        <taxon>Malpighiales</taxon>
        <taxon>Salicaceae</taxon>
        <taxon>Saliceae</taxon>
        <taxon>Salix</taxon>
    </lineage>
</organism>
<proteinExistence type="predicted"/>
<protein>
    <submittedName>
        <fullName evidence="2">Uncharacterized protein</fullName>
    </submittedName>
</protein>
<evidence type="ECO:0000313" key="3">
    <source>
        <dbReference type="Proteomes" id="UP000657918"/>
    </source>
</evidence>
<sequence length="156" mass="17903">MKICFRVQEVYGEHCHGFGLTSSILMFLDFVDMVKLEGALWRRGFQLHVVGCVLISIKCILLYMINMDYREWMYRRMRSGHLNPENIAGGLLPYYENWTVHGEPYVTDILVGPSLGGISHLTTMNRAEELIFRSYPKSKSMMMDDTTLSQGGLPTN</sequence>
<dbReference type="Proteomes" id="UP000657918">
    <property type="component" value="Unassembled WGS sequence"/>
</dbReference>
<keyword evidence="1" id="KW-0812">Transmembrane</keyword>
<evidence type="ECO:0000313" key="2">
    <source>
        <dbReference type="EMBL" id="KAF9670512.1"/>
    </source>
</evidence>
<gene>
    <name evidence="2" type="ORF">SADUNF_Sadunf13G0076700</name>
</gene>
<keyword evidence="3" id="KW-1185">Reference proteome</keyword>
<dbReference type="AlphaFoldDB" id="A0A835JIV3"/>
<feature type="transmembrane region" description="Helical" evidence="1">
    <location>
        <begin position="45"/>
        <end position="65"/>
    </location>
</feature>
<reference evidence="2 3" key="1">
    <citation type="submission" date="2020-10" db="EMBL/GenBank/DDBJ databases">
        <title>Plant Genome Project.</title>
        <authorList>
            <person name="Zhang R.-G."/>
        </authorList>
    </citation>
    <scope>NUCLEOTIDE SEQUENCE [LARGE SCALE GENOMIC DNA]</scope>
    <source>
        <strain evidence="2">FAFU-HL-1</strain>
        <tissue evidence="2">Leaf</tissue>
    </source>
</reference>
<evidence type="ECO:0000256" key="1">
    <source>
        <dbReference type="SAM" id="Phobius"/>
    </source>
</evidence>